<proteinExistence type="predicted"/>
<dbReference type="EMBL" id="JANPWB010000010">
    <property type="protein sequence ID" value="KAJ1135533.1"/>
    <property type="molecule type" value="Genomic_DNA"/>
</dbReference>
<gene>
    <name evidence="2" type="ORF">NDU88_001972</name>
</gene>
<reference evidence="2" key="1">
    <citation type="journal article" date="2022" name="bioRxiv">
        <title>Sequencing and chromosome-scale assembly of the giantPleurodeles waltlgenome.</title>
        <authorList>
            <person name="Brown T."/>
            <person name="Elewa A."/>
            <person name="Iarovenko S."/>
            <person name="Subramanian E."/>
            <person name="Araus A.J."/>
            <person name="Petzold A."/>
            <person name="Susuki M."/>
            <person name="Suzuki K.-i.T."/>
            <person name="Hayashi T."/>
            <person name="Toyoda A."/>
            <person name="Oliveira C."/>
            <person name="Osipova E."/>
            <person name="Leigh N.D."/>
            <person name="Simon A."/>
            <person name="Yun M.H."/>
        </authorList>
    </citation>
    <scope>NUCLEOTIDE SEQUENCE</scope>
    <source>
        <strain evidence="2">20211129_DDA</strain>
        <tissue evidence="2">Liver</tissue>
    </source>
</reference>
<dbReference type="Proteomes" id="UP001066276">
    <property type="component" value="Chromosome 6"/>
</dbReference>
<protein>
    <submittedName>
        <fullName evidence="2">Uncharacterized protein</fullName>
    </submittedName>
</protein>
<feature type="region of interest" description="Disordered" evidence="1">
    <location>
        <begin position="36"/>
        <end position="67"/>
    </location>
</feature>
<comment type="caution">
    <text evidence="2">The sequence shown here is derived from an EMBL/GenBank/DDBJ whole genome shotgun (WGS) entry which is preliminary data.</text>
</comment>
<accession>A0AAV7Q5E4</accession>
<sequence length="149" mass="16594">MACAVMSNIQKRMTTPTIVSIVQIKGTLTDDGKAEIFKEDGQQEGQKREATEKKDEDKCEEDDEEDATRCRELAGEAHWTTRRNKSPLLLPLLEERGSTQGEERTRTQCKKSQRGGNAIGGSRPPNRARDLPPDHPAKRVAPQVPVVCI</sequence>
<name>A0AAV7Q5E4_PLEWA</name>
<evidence type="ECO:0000313" key="2">
    <source>
        <dbReference type="EMBL" id="KAJ1135533.1"/>
    </source>
</evidence>
<feature type="compositionally biased region" description="Basic and acidic residues" evidence="1">
    <location>
        <begin position="36"/>
        <end position="57"/>
    </location>
</feature>
<organism evidence="2 3">
    <name type="scientific">Pleurodeles waltl</name>
    <name type="common">Iberian ribbed newt</name>
    <dbReference type="NCBI Taxonomy" id="8319"/>
    <lineage>
        <taxon>Eukaryota</taxon>
        <taxon>Metazoa</taxon>
        <taxon>Chordata</taxon>
        <taxon>Craniata</taxon>
        <taxon>Vertebrata</taxon>
        <taxon>Euteleostomi</taxon>
        <taxon>Amphibia</taxon>
        <taxon>Batrachia</taxon>
        <taxon>Caudata</taxon>
        <taxon>Salamandroidea</taxon>
        <taxon>Salamandridae</taxon>
        <taxon>Pleurodelinae</taxon>
        <taxon>Pleurodeles</taxon>
    </lineage>
</organism>
<feature type="region of interest" description="Disordered" evidence="1">
    <location>
        <begin position="90"/>
        <end position="149"/>
    </location>
</feature>
<feature type="compositionally biased region" description="Basic and acidic residues" evidence="1">
    <location>
        <begin position="93"/>
        <end position="106"/>
    </location>
</feature>
<keyword evidence="3" id="KW-1185">Reference proteome</keyword>
<feature type="compositionally biased region" description="Basic and acidic residues" evidence="1">
    <location>
        <begin position="127"/>
        <end position="137"/>
    </location>
</feature>
<evidence type="ECO:0000313" key="3">
    <source>
        <dbReference type="Proteomes" id="UP001066276"/>
    </source>
</evidence>
<evidence type="ECO:0000256" key="1">
    <source>
        <dbReference type="SAM" id="MobiDB-lite"/>
    </source>
</evidence>
<dbReference type="AlphaFoldDB" id="A0AAV7Q5E4"/>